<dbReference type="Pfam" id="PF16119">
    <property type="entry name" value="DUF4835"/>
    <property type="match status" value="1"/>
</dbReference>
<keyword evidence="2" id="KW-1185">Reference proteome</keyword>
<sequence>MFSSAFTLINQYLWFIKNTKSVRKFLFILYLFFLLHAQAFSQELNARVELNAPQIQNVNKRVVDLLQKVIQDFLNNQSWTNVTITPQERIDCNFIITIYEYDGSKEFKADAQVMSSRPVYGTNYNSPILVFRDKTFNFSYVEGEQLDFSDTQNLNNLTALLGFYANVIVGMDMDTFKLNGGTAAFSNARNIVNYSQSATQVGWKAMESMDNRYWLITNLLDRKFNAYREFAYQYHINGLDQMASNDLQARQNMSKLIPKLKEVDRFGAGNILTPAFYAAKANEFVGVFSRLPGNESVVLYNLLAELDPSNISKYEALKRS</sequence>
<accession>A0A928V168</accession>
<evidence type="ECO:0000313" key="1">
    <source>
        <dbReference type="EMBL" id="MBE8714617.1"/>
    </source>
</evidence>
<evidence type="ECO:0000313" key="2">
    <source>
        <dbReference type="Proteomes" id="UP000616201"/>
    </source>
</evidence>
<dbReference type="Proteomes" id="UP000616201">
    <property type="component" value="Unassembled WGS sequence"/>
</dbReference>
<protein>
    <submittedName>
        <fullName evidence="1">DUF4835 domain-containing protein</fullName>
    </submittedName>
</protein>
<dbReference type="EMBL" id="PRDK01000007">
    <property type="protein sequence ID" value="MBE8714617.1"/>
    <property type="molecule type" value="Genomic_DNA"/>
</dbReference>
<reference evidence="1" key="1">
    <citation type="submission" date="2018-02" db="EMBL/GenBank/DDBJ databases">
        <authorList>
            <person name="Vasarhelyi B.M."/>
            <person name="Deshmukh S."/>
            <person name="Balint B."/>
            <person name="Kukolya J."/>
        </authorList>
    </citation>
    <scope>NUCLEOTIDE SEQUENCE</scope>
    <source>
        <strain evidence="1">KB22</strain>
    </source>
</reference>
<dbReference type="AlphaFoldDB" id="A0A928V168"/>
<gene>
    <name evidence="1" type="ORF">C4F49_13090</name>
</gene>
<proteinExistence type="predicted"/>
<dbReference type="InterPro" id="IPR032274">
    <property type="entry name" value="DUF4835"/>
</dbReference>
<name>A0A928V168_9SPHI</name>
<comment type="caution">
    <text evidence="1">The sequence shown here is derived from an EMBL/GenBank/DDBJ whole genome shotgun (WGS) entry which is preliminary data.</text>
</comment>
<organism evidence="1 2">
    <name type="scientific">Sphingobacterium hungaricum</name>
    <dbReference type="NCBI Taxonomy" id="2082723"/>
    <lineage>
        <taxon>Bacteria</taxon>
        <taxon>Pseudomonadati</taxon>
        <taxon>Bacteroidota</taxon>
        <taxon>Sphingobacteriia</taxon>
        <taxon>Sphingobacteriales</taxon>
        <taxon>Sphingobacteriaceae</taxon>
        <taxon>Sphingobacterium</taxon>
    </lineage>
</organism>